<keyword evidence="1" id="KW-1133">Transmembrane helix</keyword>
<keyword evidence="1" id="KW-0472">Membrane</keyword>
<dbReference type="AlphaFoldDB" id="A0A162XAH4"/>
<evidence type="ECO:0000313" key="2">
    <source>
        <dbReference type="EMBL" id="KZS38518.1"/>
    </source>
</evidence>
<name>A0A162XAH4_9FLAO</name>
<evidence type="ECO:0000256" key="1">
    <source>
        <dbReference type="SAM" id="Phobius"/>
    </source>
</evidence>
<organism evidence="2 3">
    <name type="scientific">Aquimarina aggregata</name>
    <dbReference type="NCBI Taxonomy" id="1642818"/>
    <lineage>
        <taxon>Bacteria</taxon>
        <taxon>Pseudomonadati</taxon>
        <taxon>Bacteroidota</taxon>
        <taxon>Flavobacteriia</taxon>
        <taxon>Flavobacteriales</taxon>
        <taxon>Flavobacteriaceae</taxon>
        <taxon>Aquimarina</taxon>
    </lineage>
</organism>
<reference evidence="2 3" key="1">
    <citation type="submission" date="2016-01" db="EMBL/GenBank/DDBJ databases">
        <title>The draft genome sequence of Aquimarina sp. RZW4-3-2.</title>
        <authorList>
            <person name="Wang Y."/>
        </authorList>
    </citation>
    <scope>NUCLEOTIDE SEQUENCE [LARGE SCALE GENOMIC DNA]</scope>
    <source>
        <strain evidence="2 3">RZW4-3-2</strain>
    </source>
</reference>
<sequence>MGIFKTRKNKKYNYSPRYWDDNGEGSPYQMEQRFDKYRSTVGKNGNFKDKIETAWDELKHHSDKKVNMRVLWIFLILLFVFLFFIDFDLSIFFSPS</sequence>
<dbReference type="EMBL" id="LQRT01000058">
    <property type="protein sequence ID" value="KZS38518.1"/>
    <property type="molecule type" value="Genomic_DNA"/>
</dbReference>
<comment type="caution">
    <text evidence="2">The sequence shown here is derived from an EMBL/GenBank/DDBJ whole genome shotgun (WGS) entry which is preliminary data.</text>
</comment>
<keyword evidence="1" id="KW-0812">Transmembrane</keyword>
<evidence type="ECO:0000313" key="3">
    <source>
        <dbReference type="Proteomes" id="UP000076715"/>
    </source>
</evidence>
<accession>A0A162XAH4</accession>
<protein>
    <submittedName>
        <fullName evidence="2">Riboflavin synthase subunit beta</fullName>
    </submittedName>
</protein>
<keyword evidence="3" id="KW-1185">Reference proteome</keyword>
<feature type="transmembrane region" description="Helical" evidence="1">
    <location>
        <begin position="70"/>
        <end position="93"/>
    </location>
</feature>
<dbReference type="Proteomes" id="UP000076715">
    <property type="component" value="Unassembled WGS sequence"/>
</dbReference>
<proteinExistence type="predicted"/>
<dbReference type="STRING" id="1642818.AWE51_18185"/>
<dbReference type="OrthoDB" id="1139505at2"/>
<gene>
    <name evidence="2" type="ORF">AWE51_18185</name>
</gene>